<name>A0A193LFQ6_9GAMM</name>
<reference evidence="1 2" key="1">
    <citation type="submission" date="2016-06" db="EMBL/GenBank/DDBJ databases">
        <title>Complete genome sequence of a deep-branching marine Gamma Proteobacterium Woeseia oceani type strain XK5.</title>
        <authorList>
            <person name="Mu D."/>
            <person name="Du Z."/>
        </authorList>
    </citation>
    <scope>NUCLEOTIDE SEQUENCE [LARGE SCALE GENOMIC DNA]</scope>
    <source>
        <strain evidence="1 2">XK5</strain>
    </source>
</reference>
<sequence length="401" mass="45807">MPRSQFSAAEARRIAIAAQGFDRSKPATVNAGHVRRVVDRLGVLQLDFVNVLVPAHQLIPYSRLGAYSPETFDRALYGNGNFTEQWAHEACIVPVSSWPLLAHRRAAFQQSSNTPLFRMRNHRQYLADILQQVREQGAVTAHDLPYVAGPRRKAGDWHRSVPRWALEHHFGKGDLAVRRRLTNFQRVYDLPERLIDPVHAQRTCTPAEAQRQLLAQAAQALGIATSRDLADYYRMKLGDCQPRLNELREAGVITAVNVEGWSEQAWLHEHARLPRSVSTTALLSPFDPLVWYRPRTKRLFDFHYRIEIYVPESKRRWGYYVLPFLCDDRIVARVDLKADRKAQCLLVRATHGEDGIPQRETAVRLAGELRGIADWLQLPEIKVSRKGNLSDTLRRVVRASG</sequence>
<evidence type="ECO:0000313" key="2">
    <source>
        <dbReference type="Proteomes" id="UP000092695"/>
    </source>
</evidence>
<dbReference type="KEGG" id="woc:BA177_09115"/>
<dbReference type="PANTHER" id="PTHR30528:SF0">
    <property type="entry name" value="CYTOPLASMIC PROTEIN"/>
    <property type="match status" value="1"/>
</dbReference>
<protein>
    <recommendedName>
        <fullName evidence="3">Cytoplasmic protein</fullName>
    </recommendedName>
</protein>
<dbReference type="Pfam" id="PF06224">
    <property type="entry name" value="AlkZ-like"/>
    <property type="match status" value="1"/>
</dbReference>
<dbReference type="PANTHER" id="PTHR30528">
    <property type="entry name" value="CYTOPLASMIC PROTEIN"/>
    <property type="match status" value="1"/>
</dbReference>
<evidence type="ECO:0000313" key="1">
    <source>
        <dbReference type="EMBL" id="ANO51337.1"/>
    </source>
</evidence>
<dbReference type="OrthoDB" id="9787207at2"/>
<dbReference type="AlphaFoldDB" id="A0A193LFQ6"/>
<keyword evidence="2" id="KW-1185">Reference proteome</keyword>
<dbReference type="EMBL" id="CP016268">
    <property type="protein sequence ID" value="ANO51337.1"/>
    <property type="molecule type" value="Genomic_DNA"/>
</dbReference>
<dbReference type="STRING" id="1548547.BA177_09115"/>
<dbReference type="Proteomes" id="UP000092695">
    <property type="component" value="Chromosome"/>
</dbReference>
<proteinExistence type="predicted"/>
<organism evidence="1 2">
    <name type="scientific">Woeseia oceani</name>
    <dbReference type="NCBI Taxonomy" id="1548547"/>
    <lineage>
        <taxon>Bacteria</taxon>
        <taxon>Pseudomonadati</taxon>
        <taxon>Pseudomonadota</taxon>
        <taxon>Gammaproteobacteria</taxon>
        <taxon>Woeseiales</taxon>
        <taxon>Woeseiaceae</taxon>
        <taxon>Woeseia</taxon>
    </lineage>
</organism>
<accession>A0A193LFQ6</accession>
<dbReference type="InterPro" id="IPR009351">
    <property type="entry name" value="AlkZ-like"/>
</dbReference>
<evidence type="ECO:0008006" key="3">
    <source>
        <dbReference type="Google" id="ProtNLM"/>
    </source>
</evidence>
<gene>
    <name evidence="1" type="ORF">BA177_09115</name>
</gene>
<dbReference type="RefSeq" id="WP_068615592.1">
    <property type="nucleotide sequence ID" value="NZ_CP016268.1"/>
</dbReference>